<dbReference type="PANTHER" id="PTHR43629">
    <property type="entry name" value="PEPTIDYL-PROLYL CIS-TRANS ISOMERASE"/>
    <property type="match status" value="1"/>
</dbReference>
<evidence type="ECO:0000313" key="3">
    <source>
        <dbReference type="Proteomes" id="UP000218702"/>
    </source>
</evidence>
<protein>
    <submittedName>
        <fullName evidence="2">Rhodanese domain-containing protein</fullName>
    </submittedName>
</protein>
<sequence length="119" mass="13510">MTNTSFDQPFSEITVEELAKRLENNEGTLQLIDVREPQEIAISRLEGFVNLPLSEYEQWSQQVSVRFDVHAETLVLCHHGIRSAQMCQWLVTQGFTNVKNIKGGISAYSILVDPSVPQY</sequence>
<dbReference type="RefSeq" id="WP_096664013.1">
    <property type="nucleotide sequence ID" value="NZ_AP018316.1"/>
</dbReference>
<gene>
    <name evidence="2" type="ORF">NIES806_06810</name>
</gene>
<name>A0A1Z4UZ81_9CYAN</name>
<proteinExistence type="predicted"/>
<dbReference type="AlphaFoldDB" id="A0A1Z4UZ81"/>
<dbReference type="Gene3D" id="3.40.250.10">
    <property type="entry name" value="Rhodanese-like domain"/>
    <property type="match status" value="1"/>
</dbReference>
<evidence type="ECO:0000313" key="2">
    <source>
        <dbReference type="EMBL" id="BAZ84494.1"/>
    </source>
</evidence>
<dbReference type="OrthoDB" id="9800872at2"/>
<keyword evidence="3" id="KW-1185">Reference proteome</keyword>
<dbReference type="KEGG" id="dcm:NIES806_06810"/>
<organism evidence="2 3">
    <name type="scientific">Dolichospermum compactum NIES-806</name>
    <dbReference type="NCBI Taxonomy" id="1973481"/>
    <lineage>
        <taxon>Bacteria</taxon>
        <taxon>Bacillati</taxon>
        <taxon>Cyanobacteriota</taxon>
        <taxon>Cyanophyceae</taxon>
        <taxon>Nostocales</taxon>
        <taxon>Aphanizomenonaceae</taxon>
        <taxon>Dolichospermum</taxon>
        <taxon>Dolichospermum compactum</taxon>
    </lineage>
</organism>
<dbReference type="Pfam" id="PF00581">
    <property type="entry name" value="Rhodanese"/>
    <property type="match status" value="1"/>
</dbReference>
<accession>A0A1Z4UZ81</accession>
<dbReference type="PANTHER" id="PTHR43629:SF2">
    <property type="entry name" value="RHODANESE-LIKE_PPIC DOMAIN-CONTAINING PROTEIN 12, CHLOROPLASTIC"/>
    <property type="match status" value="1"/>
</dbReference>
<reference evidence="2 3" key="1">
    <citation type="submission" date="2017-06" db="EMBL/GenBank/DDBJ databases">
        <title>Genome sequencing of cyanobaciteial culture collection at National Institute for Environmental Studies (NIES).</title>
        <authorList>
            <person name="Hirose Y."/>
            <person name="Shimura Y."/>
            <person name="Fujisawa T."/>
            <person name="Nakamura Y."/>
            <person name="Kawachi M."/>
        </authorList>
    </citation>
    <scope>NUCLEOTIDE SEQUENCE [LARGE SCALE GENOMIC DNA]</scope>
    <source>
        <strain evidence="2 3">NIES-806</strain>
    </source>
</reference>
<evidence type="ECO:0000259" key="1">
    <source>
        <dbReference type="PROSITE" id="PS50206"/>
    </source>
</evidence>
<dbReference type="EMBL" id="AP018316">
    <property type="protein sequence ID" value="BAZ84494.1"/>
    <property type="molecule type" value="Genomic_DNA"/>
</dbReference>
<dbReference type="InterPro" id="IPR001763">
    <property type="entry name" value="Rhodanese-like_dom"/>
</dbReference>
<dbReference type="PROSITE" id="PS50206">
    <property type="entry name" value="RHODANESE_3"/>
    <property type="match status" value="1"/>
</dbReference>
<dbReference type="Proteomes" id="UP000218702">
    <property type="component" value="Chromosome"/>
</dbReference>
<dbReference type="SUPFAM" id="SSF52821">
    <property type="entry name" value="Rhodanese/Cell cycle control phosphatase"/>
    <property type="match status" value="1"/>
</dbReference>
<dbReference type="InterPro" id="IPR052204">
    <property type="entry name" value="PpiC/parvulin_rotamase"/>
</dbReference>
<dbReference type="SMART" id="SM00450">
    <property type="entry name" value="RHOD"/>
    <property type="match status" value="1"/>
</dbReference>
<feature type="domain" description="Rhodanese" evidence="1">
    <location>
        <begin position="25"/>
        <end position="117"/>
    </location>
</feature>
<dbReference type="InterPro" id="IPR036873">
    <property type="entry name" value="Rhodanese-like_dom_sf"/>
</dbReference>